<reference evidence="2" key="1">
    <citation type="submission" date="2016-11" db="UniProtKB">
        <authorList>
            <consortium name="WormBaseParasite"/>
        </authorList>
    </citation>
    <scope>IDENTIFICATION</scope>
    <source>
        <strain evidence="2">KR3021</strain>
    </source>
</reference>
<proteinExistence type="predicted"/>
<sequence>MKYLLSFFAVIVIGINCLPLEENHLLFKRSFSNPSEDGERINYDEYLQRIHHNHGVGPIMNPPSTNNENTNLGDESANNLVKRLKDPRGILPVNYNSFSNSVFKRNVIDDNQNSKRVNQEMDNSQRQNSLPSLSLSNDSLLRDFIGVLPANLVNYNP</sequence>
<evidence type="ECO:0000313" key="2">
    <source>
        <dbReference type="WBParaSite" id="RSKR_0000803250.1"/>
    </source>
</evidence>
<dbReference type="WBParaSite" id="RSKR_0000803250.1">
    <property type="protein sequence ID" value="RSKR_0000803250.1"/>
    <property type="gene ID" value="RSKR_0000803250"/>
</dbReference>
<evidence type="ECO:0000313" key="1">
    <source>
        <dbReference type="Proteomes" id="UP000095286"/>
    </source>
</evidence>
<name>A0AC35U5J4_9BILA</name>
<organism evidence="1 2">
    <name type="scientific">Rhabditophanes sp. KR3021</name>
    <dbReference type="NCBI Taxonomy" id="114890"/>
    <lineage>
        <taxon>Eukaryota</taxon>
        <taxon>Metazoa</taxon>
        <taxon>Ecdysozoa</taxon>
        <taxon>Nematoda</taxon>
        <taxon>Chromadorea</taxon>
        <taxon>Rhabditida</taxon>
        <taxon>Tylenchina</taxon>
        <taxon>Panagrolaimomorpha</taxon>
        <taxon>Strongyloidoidea</taxon>
        <taxon>Alloionematidae</taxon>
        <taxon>Rhabditophanes</taxon>
    </lineage>
</organism>
<accession>A0AC35U5J4</accession>
<protein>
    <submittedName>
        <fullName evidence="2">Uncharacterized protein</fullName>
    </submittedName>
</protein>
<dbReference type="Proteomes" id="UP000095286">
    <property type="component" value="Unplaced"/>
</dbReference>